<protein>
    <recommendedName>
        <fullName evidence="5">Lipoprotein</fullName>
    </recommendedName>
</protein>
<dbReference type="Proteomes" id="UP001201985">
    <property type="component" value="Unassembled WGS sequence"/>
</dbReference>
<name>A0ABS9WC75_9PROT</name>
<feature type="region of interest" description="Disordered" evidence="1">
    <location>
        <begin position="120"/>
        <end position="156"/>
    </location>
</feature>
<dbReference type="RefSeq" id="WP_241794025.1">
    <property type="nucleotide sequence ID" value="NZ_JALBUU010000125.1"/>
</dbReference>
<dbReference type="PROSITE" id="PS51257">
    <property type="entry name" value="PROKAR_LIPOPROTEIN"/>
    <property type="match status" value="1"/>
</dbReference>
<gene>
    <name evidence="3" type="ORF">MON41_24685</name>
</gene>
<evidence type="ECO:0000256" key="2">
    <source>
        <dbReference type="SAM" id="SignalP"/>
    </source>
</evidence>
<keyword evidence="4" id="KW-1185">Reference proteome</keyword>
<accession>A0ABS9WC75</accession>
<comment type="caution">
    <text evidence="3">The sequence shown here is derived from an EMBL/GenBank/DDBJ whole genome shotgun (WGS) entry which is preliminary data.</text>
</comment>
<dbReference type="EMBL" id="JALBUU010000125">
    <property type="protein sequence ID" value="MCI0756836.1"/>
    <property type="molecule type" value="Genomic_DNA"/>
</dbReference>
<feature type="signal peptide" evidence="2">
    <location>
        <begin position="1"/>
        <end position="18"/>
    </location>
</feature>
<feature type="chain" id="PRO_5046860207" description="Lipoprotein" evidence="2">
    <location>
        <begin position="19"/>
        <end position="156"/>
    </location>
</feature>
<keyword evidence="2" id="KW-0732">Signal</keyword>
<sequence length="156" mass="16654">MPPRALILASLLVLGACAQQQRVDPQAVLEEVLASYRTSLAGLQPTAAPAMPRPQATPGAVSQLLGQSPDALRRWLGEPRLRRREGAAQIWLYQTPFCHLDVVLDRDDAPSSPLRVSYAAARSSGTDRQTEASCLQELQRGAGSTRSDLASLPGAG</sequence>
<proteinExistence type="predicted"/>
<evidence type="ECO:0008006" key="5">
    <source>
        <dbReference type="Google" id="ProtNLM"/>
    </source>
</evidence>
<organism evidence="3 4">
    <name type="scientific">Teichococcus vastitatis</name>
    <dbReference type="NCBI Taxonomy" id="2307076"/>
    <lineage>
        <taxon>Bacteria</taxon>
        <taxon>Pseudomonadati</taxon>
        <taxon>Pseudomonadota</taxon>
        <taxon>Alphaproteobacteria</taxon>
        <taxon>Acetobacterales</taxon>
        <taxon>Roseomonadaceae</taxon>
        <taxon>Roseomonas</taxon>
    </lineage>
</organism>
<reference evidence="3 4" key="1">
    <citation type="submission" date="2022-03" db="EMBL/GenBank/DDBJ databases">
        <title>Complete genome analysis of Roseomonas KG 17.1 : a prolific producer of plant growth promoters.</title>
        <authorList>
            <person name="Saadouli I."/>
            <person name="Najjari A."/>
            <person name="Mosbah A."/>
            <person name="Ouzari H.I."/>
        </authorList>
    </citation>
    <scope>NUCLEOTIDE SEQUENCE [LARGE SCALE GENOMIC DNA]</scope>
    <source>
        <strain evidence="3 4">KG17-1</strain>
    </source>
</reference>
<feature type="compositionally biased region" description="Polar residues" evidence="1">
    <location>
        <begin position="123"/>
        <end position="133"/>
    </location>
</feature>
<evidence type="ECO:0000313" key="4">
    <source>
        <dbReference type="Proteomes" id="UP001201985"/>
    </source>
</evidence>
<evidence type="ECO:0000256" key="1">
    <source>
        <dbReference type="SAM" id="MobiDB-lite"/>
    </source>
</evidence>
<evidence type="ECO:0000313" key="3">
    <source>
        <dbReference type="EMBL" id="MCI0756836.1"/>
    </source>
</evidence>